<evidence type="ECO:0000256" key="6">
    <source>
        <dbReference type="ARBA" id="ARBA00023098"/>
    </source>
</evidence>
<reference evidence="11" key="2">
    <citation type="submission" date="2021-04" db="EMBL/GenBank/DDBJ databases">
        <authorList>
            <person name="Gilroy R."/>
        </authorList>
    </citation>
    <scope>NUCLEOTIDE SEQUENCE</scope>
    <source>
        <strain evidence="11">CHK198-12963</strain>
    </source>
</reference>
<dbReference type="EC" id="2.3.1.275" evidence="10"/>
<feature type="transmembrane region" description="Helical" evidence="10">
    <location>
        <begin position="141"/>
        <end position="159"/>
    </location>
</feature>
<comment type="function">
    <text evidence="10">Catalyzes the transfer of an acyl group from acyl-phosphate (acyl-PO(4)) to glycerol-3-phosphate (G3P) to form lysophosphatidic acid (LPA). This enzyme utilizes acyl-phosphate as fatty acyl donor, but not acyl-CoA or acyl-ACP.</text>
</comment>
<comment type="caution">
    <text evidence="11">The sequence shown here is derived from an EMBL/GenBank/DDBJ whole genome shotgun (WGS) entry which is preliminary data.</text>
</comment>
<gene>
    <name evidence="10 11" type="primary">plsY</name>
    <name evidence="11" type="ORF">H9931_04915</name>
</gene>
<dbReference type="Proteomes" id="UP000823863">
    <property type="component" value="Unassembled WGS sequence"/>
</dbReference>
<keyword evidence="2 10" id="KW-0444">Lipid biosynthesis</keyword>
<comment type="subunit">
    <text evidence="10">Probably interacts with PlsX.</text>
</comment>
<evidence type="ECO:0000256" key="2">
    <source>
        <dbReference type="ARBA" id="ARBA00022516"/>
    </source>
</evidence>
<feature type="transmembrane region" description="Helical" evidence="10">
    <location>
        <begin position="171"/>
        <end position="187"/>
    </location>
</feature>
<organism evidence="11 12">
    <name type="scientific">Candidatus Enterocloster excrementigallinarum</name>
    <dbReference type="NCBI Taxonomy" id="2838558"/>
    <lineage>
        <taxon>Bacteria</taxon>
        <taxon>Bacillati</taxon>
        <taxon>Bacillota</taxon>
        <taxon>Clostridia</taxon>
        <taxon>Lachnospirales</taxon>
        <taxon>Lachnospiraceae</taxon>
        <taxon>Enterocloster</taxon>
    </lineage>
</organism>
<keyword evidence="4 10" id="KW-0812">Transmembrane</keyword>
<dbReference type="GO" id="GO:0005886">
    <property type="term" value="C:plasma membrane"/>
    <property type="evidence" value="ECO:0007669"/>
    <property type="project" value="UniProtKB-SubCell"/>
</dbReference>
<dbReference type="EMBL" id="DWWB01000022">
    <property type="protein sequence ID" value="HJC66047.1"/>
    <property type="molecule type" value="Genomic_DNA"/>
</dbReference>
<dbReference type="InterPro" id="IPR003811">
    <property type="entry name" value="G3P_acylTferase_PlsY"/>
</dbReference>
<dbReference type="Pfam" id="PF02660">
    <property type="entry name" value="G3P_acyltransf"/>
    <property type="match status" value="1"/>
</dbReference>
<evidence type="ECO:0000256" key="4">
    <source>
        <dbReference type="ARBA" id="ARBA00022692"/>
    </source>
</evidence>
<comment type="pathway">
    <text evidence="10">Lipid metabolism; phospholipid metabolism.</text>
</comment>
<dbReference type="PANTHER" id="PTHR30309">
    <property type="entry name" value="INNER MEMBRANE PROTEIN YGIH"/>
    <property type="match status" value="1"/>
</dbReference>
<keyword evidence="8 10" id="KW-0594">Phospholipid biosynthesis</keyword>
<evidence type="ECO:0000256" key="9">
    <source>
        <dbReference type="ARBA" id="ARBA00023264"/>
    </source>
</evidence>
<evidence type="ECO:0000256" key="1">
    <source>
        <dbReference type="ARBA" id="ARBA00022475"/>
    </source>
</evidence>
<dbReference type="GO" id="GO:0043772">
    <property type="term" value="F:acyl-phosphate glycerol-3-phosphate acyltransferase activity"/>
    <property type="evidence" value="ECO:0007669"/>
    <property type="project" value="UniProtKB-UniRule"/>
</dbReference>
<keyword evidence="3 10" id="KW-0808">Transferase</keyword>
<dbReference type="NCBIfam" id="TIGR00023">
    <property type="entry name" value="glycerol-3-phosphate 1-O-acyltransferase PlsY"/>
    <property type="match status" value="1"/>
</dbReference>
<reference evidence="11" key="1">
    <citation type="journal article" date="2021" name="PeerJ">
        <title>Extensive microbial diversity within the chicken gut microbiome revealed by metagenomics and culture.</title>
        <authorList>
            <person name="Gilroy R."/>
            <person name="Ravi A."/>
            <person name="Getino M."/>
            <person name="Pursley I."/>
            <person name="Horton D.L."/>
            <person name="Alikhan N.F."/>
            <person name="Baker D."/>
            <person name="Gharbi K."/>
            <person name="Hall N."/>
            <person name="Watson M."/>
            <person name="Adriaenssens E.M."/>
            <person name="Foster-Nyarko E."/>
            <person name="Jarju S."/>
            <person name="Secka A."/>
            <person name="Antonio M."/>
            <person name="Oren A."/>
            <person name="Chaudhuri R.R."/>
            <person name="La Ragione R."/>
            <person name="Hildebrand F."/>
            <person name="Pallen M.J."/>
        </authorList>
    </citation>
    <scope>NUCLEOTIDE SEQUENCE</scope>
    <source>
        <strain evidence="11">CHK198-12963</strain>
    </source>
</reference>
<comment type="subcellular location">
    <subcellularLocation>
        <location evidence="10">Cell membrane</location>
        <topology evidence="10">Multi-pass membrane protein</topology>
    </subcellularLocation>
</comment>
<name>A0A9D2PUP3_9FIRM</name>
<dbReference type="PANTHER" id="PTHR30309:SF0">
    <property type="entry name" value="GLYCEROL-3-PHOSPHATE ACYLTRANSFERASE-RELATED"/>
    <property type="match status" value="1"/>
</dbReference>
<keyword evidence="5 10" id="KW-1133">Transmembrane helix</keyword>
<evidence type="ECO:0000256" key="7">
    <source>
        <dbReference type="ARBA" id="ARBA00023136"/>
    </source>
</evidence>
<dbReference type="HAMAP" id="MF_01043">
    <property type="entry name" value="PlsY"/>
    <property type="match status" value="1"/>
</dbReference>
<dbReference type="SMART" id="SM01207">
    <property type="entry name" value="G3P_acyltransf"/>
    <property type="match status" value="1"/>
</dbReference>
<keyword evidence="1 10" id="KW-1003">Cell membrane</keyword>
<comment type="similarity">
    <text evidence="10">Belongs to the PlsY family.</text>
</comment>
<proteinExistence type="inferred from homology"/>
<evidence type="ECO:0000256" key="8">
    <source>
        <dbReference type="ARBA" id="ARBA00023209"/>
    </source>
</evidence>
<accession>A0A9D2PUP3</accession>
<comment type="catalytic activity">
    <reaction evidence="10">
        <text>an acyl phosphate + sn-glycerol 3-phosphate = a 1-acyl-sn-glycero-3-phosphate + phosphate</text>
        <dbReference type="Rhea" id="RHEA:34075"/>
        <dbReference type="ChEBI" id="CHEBI:43474"/>
        <dbReference type="ChEBI" id="CHEBI:57597"/>
        <dbReference type="ChEBI" id="CHEBI:57970"/>
        <dbReference type="ChEBI" id="CHEBI:59918"/>
        <dbReference type="EC" id="2.3.1.275"/>
    </reaction>
</comment>
<keyword evidence="7 10" id="KW-0472">Membrane</keyword>
<dbReference type="AlphaFoldDB" id="A0A9D2PUP3"/>
<evidence type="ECO:0000313" key="11">
    <source>
        <dbReference type="EMBL" id="HJC66047.1"/>
    </source>
</evidence>
<keyword evidence="11" id="KW-0012">Acyltransferase</keyword>
<evidence type="ECO:0000256" key="10">
    <source>
        <dbReference type="HAMAP-Rule" id="MF_01043"/>
    </source>
</evidence>
<evidence type="ECO:0000256" key="5">
    <source>
        <dbReference type="ARBA" id="ARBA00022989"/>
    </source>
</evidence>
<evidence type="ECO:0000313" key="12">
    <source>
        <dbReference type="Proteomes" id="UP000823863"/>
    </source>
</evidence>
<feature type="transmembrane region" description="Helical" evidence="10">
    <location>
        <begin position="80"/>
        <end position="98"/>
    </location>
</feature>
<dbReference type="GO" id="GO:0008654">
    <property type="term" value="P:phospholipid biosynthetic process"/>
    <property type="evidence" value="ECO:0007669"/>
    <property type="project" value="UniProtKB-UniRule"/>
</dbReference>
<evidence type="ECO:0000256" key="3">
    <source>
        <dbReference type="ARBA" id="ARBA00022679"/>
    </source>
</evidence>
<protein>
    <recommendedName>
        <fullName evidence="10">Glycerol-3-phosphate acyltransferase</fullName>
    </recommendedName>
    <alternativeName>
        <fullName evidence="10">Acyl-PO4 G3P acyltransferase</fullName>
    </alternativeName>
    <alternativeName>
        <fullName evidence="10">Acyl-phosphate--glycerol-3-phosphate acyltransferase</fullName>
    </alternativeName>
    <alternativeName>
        <fullName evidence="10">G3P acyltransferase</fullName>
        <shortName evidence="10">GPAT</shortName>
        <ecNumber evidence="10">2.3.1.275</ecNumber>
    </alternativeName>
    <alternativeName>
        <fullName evidence="10">Lysophosphatidic acid synthase</fullName>
        <shortName evidence="10">LPA synthase</shortName>
    </alternativeName>
</protein>
<feature type="transmembrane region" description="Helical" evidence="10">
    <location>
        <begin position="110"/>
        <end position="135"/>
    </location>
</feature>
<keyword evidence="6 10" id="KW-0443">Lipid metabolism</keyword>
<keyword evidence="9 10" id="KW-1208">Phospholipid metabolism</keyword>
<sequence>MERLICLAVGYVFGLFQTGYLYGRMNGIDIRQYGSGNSGTTNALRVLGKKAGLVVFAGDFLKTLIPCLTVRYIFREHMNSGYLFMLYTGLGVILGHNFPCYLKFKGGKGIAATAGLLAALDLRLGFLCLFVFVAIVAVSRYVSLGSLVISLIFFIWNVCMAKSYGIPPECILEYDVLAGIICAMAFWRHRSNISRLLHGTENKLWGGKNK</sequence>